<dbReference type="EMBL" id="CAJNJA010031094">
    <property type="protein sequence ID" value="CAE7652900.1"/>
    <property type="molecule type" value="Genomic_DNA"/>
</dbReference>
<dbReference type="SUPFAM" id="SSF48452">
    <property type="entry name" value="TPR-like"/>
    <property type="match status" value="1"/>
</dbReference>
<keyword evidence="3" id="KW-1185">Reference proteome</keyword>
<gene>
    <name evidence="2" type="primary">FKBP70</name>
    <name evidence="2" type="ORF">SNEC2469_LOCUS18471</name>
</gene>
<dbReference type="InterPro" id="IPR019734">
    <property type="entry name" value="TPR_rpt"/>
</dbReference>
<dbReference type="SMART" id="SM00028">
    <property type="entry name" value="TPR"/>
    <property type="match status" value="3"/>
</dbReference>
<proteinExistence type="predicted"/>
<dbReference type="AlphaFoldDB" id="A0A812VWU3"/>
<dbReference type="Gene3D" id="1.25.40.10">
    <property type="entry name" value="Tetratricopeptide repeat domain"/>
    <property type="match status" value="1"/>
</dbReference>
<accession>A0A812VWU3</accession>
<comment type="caution">
    <text evidence="2">The sequence shown here is derived from an EMBL/GenBank/DDBJ whole genome shotgun (WGS) entry which is preliminary data.</text>
</comment>
<name>A0A812VWU3_9DINO</name>
<feature type="non-terminal residue" evidence="2">
    <location>
        <position position="1"/>
    </location>
</feature>
<sequence>ADLSVSMELCQKLDFGKLSLHVLSMHCCGKEIILKLQLVEVQDLCLATLEGHERLEYAKGRKDAGSKFFKRDKFESALERYSLAAEMLGHRDDIKDNALWAQAQDVRALCELNAAACLLKLEKWREAEAVCNAILRASPDNEKALFRRAKALLASGDAARAEVDLRRVLEANSGNAEAKQLLQKARQQGKGTEKERKVYAKMLQ</sequence>
<dbReference type="Proteomes" id="UP000601435">
    <property type="component" value="Unassembled WGS sequence"/>
</dbReference>
<dbReference type="InterPro" id="IPR011990">
    <property type="entry name" value="TPR-like_helical_dom_sf"/>
</dbReference>
<protein>
    <submittedName>
        <fullName evidence="2">FKBP70 protein</fullName>
    </submittedName>
</protein>
<organism evidence="2 3">
    <name type="scientific">Symbiodinium necroappetens</name>
    <dbReference type="NCBI Taxonomy" id="1628268"/>
    <lineage>
        <taxon>Eukaryota</taxon>
        <taxon>Sar</taxon>
        <taxon>Alveolata</taxon>
        <taxon>Dinophyceae</taxon>
        <taxon>Suessiales</taxon>
        <taxon>Symbiodiniaceae</taxon>
        <taxon>Symbiodinium</taxon>
    </lineage>
</organism>
<reference evidence="2" key="1">
    <citation type="submission" date="2021-02" db="EMBL/GenBank/DDBJ databases">
        <authorList>
            <person name="Dougan E. K."/>
            <person name="Rhodes N."/>
            <person name="Thang M."/>
            <person name="Chan C."/>
        </authorList>
    </citation>
    <scope>NUCLEOTIDE SEQUENCE</scope>
</reference>
<evidence type="ECO:0000256" key="1">
    <source>
        <dbReference type="SAM" id="Coils"/>
    </source>
</evidence>
<dbReference type="OrthoDB" id="433738at2759"/>
<feature type="coiled-coil region" evidence="1">
    <location>
        <begin position="168"/>
        <end position="195"/>
    </location>
</feature>
<evidence type="ECO:0000313" key="3">
    <source>
        <dbReference type="Proteomes" id="UP000601435"/>
    </source>
</evidence>
<keyword evidence="1" id="KW-0175">Coiled coil</keyword>
<evidence type="ECO:0000313" key="2">
    <source>
        <dbReference type="EMBL" id="CAE7652900.1"/>
    </source>
</evidence>
<dbReference type="Pfam" id="PF14559">
    <property type="entry name" value="TPR_19"/>
    <property type="match status" value="1"/>
</dbReference>
<dbReference type="InterPro" id="IPR050754">
    <property type="entry name" value="FKBP4/5/8-like"/>
</dbReference>
<dbReference type="PANTHER" id="PTHR46512">
    <property type="entry name" value="PEPTIDYLPROLYL ISOMERASE"/>
    <property type="match status" value="1"/>
</dbReference>